<keyword evidence="2" id="KW-1133">Transmembrane helix</keyword>
<keyword evidence="2" id="KW-0472">Membrane</keyword>
<gene>
    <name evidence="3" type="ORF">BBN63_20590</name>
</gene>
<evidence type="ECO:0000256" key="1">
    <source>
        <dbReference type="SAM" id="MobiDB-lite"/>
    </source>
</evidence>
<keyword evidence="2" id="KW-0812">Transmembrane</keyword>
<name>A0A1U9QVH2_STRNV</name>
<keyword evidence="4" id="KW-1185">Reference proteome</keyword>
<evidence type="ECO:0000313" key="4">
    <source>
        <dbReference type="Proteomes" id="UP000189677"/>
    </source>
</evidence>
<dbReference type="RefSeq" id="WP_159392476.1">
    <property type="nucleotide sequence ID" value="NZ_CP018047.1"/>
</dbReference>
<protein>
    <submittedName>
        <fullName evidence="3">Uncharacterized protein</fullName>
    </submittedName>
</protein>
<accession>A0A1U9QVH2</accession>
<evidence type="ECO:0000256" key="2">
    <source>
        <dbReference type="SAM" id="Phobius"/>
    </source>
</evidence>
<evidence type="ECO:0000313" key="3">
    <source>
        <dbReference type="EMBL" id="AQU68254.1"/>
    </source>
</evidence>
<reference evidence="3 4" key="1">
    <citation type="submission" date="2016-11" db="EMBL/GenBank/DDBJ databases">
        <title>Complete genome sequence of Streptomyces niveus SCSIO 3406.</title>
        <authorList>
            <person name="Zhu Q."/>
            <person name="Cheng W."/>
            <person name="Song Y."/>
            <person name="Li Q."/>
            <person name="Ju J."/>
        </authorList>
    </citation>
    <scope>NUCLEOTIDE SEQUENCE [LARGE SCALE GENOMIC DNA]</scope>
    <source>
        <strain evidence="3 4">SCSIO 3406</strain>
    </source>
</reference>
<dbReference type="EMBL" id="CP018047">
    <property type="protein sequence ID" value="AQU68254.1"/>
    <property type="molecule type" value="Genomic_DNA"/>
</dbReference>
<proteinExistence type="predicted"/>
<dbReference type="AlphaFoldDB" id="A0A1U9QVH2"/>
<sequence>MRGWKRTALIVGSCALIVAMVVVWMVVDLGTADGVASVVGASVGVVGIVYALIGGAQQPPSSFRVTRTGKSAARRGGRSNTGITRTGPGGGPVQASATDTGDAEADGDGSGANSGIQLN</sequence>
<feature type="region of interest" description="Disordered" evidence="1">
    <location>
        <begin position="58"/>
        <end position="119"/>
    </location>
</feature>
<dbReference type="KEGG" id="snw:BBN63_20590"/>
<feature type="transmembrane region" description="Helical" evidence="2">
    <location>
        <begin position="7"/>
        <end position="27"/>
    </location>
</feature>
<dbReference type="Proteomes" id="UP000189677">
    <property type="component" value="Chromosome"/>
</dbReference>
<organism evidence="3 4">
    <name type="scientific">Streptomyces niveus</name>
    <name type="common">Streptomyces spheroides</name>
    <dbReference type="NCBI Taxonomy" id="193462"/>
    <lineage>
        <taxon>Bacteria</taxon>
        <taxon>Bacillati</taxon>
        <taxon>Actinomycetota</taxon>
        <taxon>Actinomycetes</taxon>
        <taxon>Kitasatosporales</taxon>
        <taxon>Streptomycetaceae</taxon>
        <taxon>Streptomyces</taxon>
    </lineage>
</organism>
<feature type="transmembrane region" description="Helical" evidence="2">
    <location>
        <begin position="33"/>
        <end position="53"/>
    </location>
</feature>
<feature type="compositionally biased region" description="Polar residues" evidence="1">
    <location>
        <begin position="58"/>
        <end position="69"/>
    </location>
</feature>